<evidence type="ECO:0000256" key="6">
    <source>
        <dbReference type="ARBA" id="ARBA00022843"/>
    </source>
</evidence>
<organism>
    <name type="scientific">Branchiostoma floridae</name>
    <name type="common">Florida lancelet</name>
    <name type="synonym">Amphioxus</name>
    <dbReference type="NCBI Taxonomy" id="7739"/>
    <lineage>
        <taxon>Eukaryota</taxon>
        <taxon>Metazoa</taxon>
        <taxon>Chordata</taxon>
        <taxon>Cephalochordata</taxon>
        <taxon>Leptocardii</taxon>
        <taxon>Amphioxiformes</taxon>
        <taxon>Branchiostomatidae</taxon>
        <taxon>Branchiostoma</taxon>
    </lineage>
</organism>
<keyword evidence="6" id="KW-0832">Ubl conjugation</keyword>
<keyword evidence="7" id="KW-0539">Nucleus</keyword>
<dbReference type="GO" id="GO:0010494">
    <property type="term" value="C:cytoplasmic stress granule"/>
    <property type="evidence" value="ECO:0007669"/>
    <property type="project" value="UniProtKB-SubCell"/>
</dbReference>
<keyword evidence="5" id="KW-0597">Phosphoprotein</keyword>
<comment type="subcellular location">
    <subcellularLocation>
        <location evidence="1">Cytoplasm</location>
        <location evidence="1">Stress granule</location>
    </subcellularLocation>
    <subcellularLocation>
        <location evidence="2">Nucleus speckle</location>
    </subcellularLocation>
</comment>
<dbReference type="InterPro" id="IPR022730">
    <property type="entry name" value="DAZ_assoc-2"/>
</dbReference>
<dbReference type="Pfam" id="PF11029">
    <property type="entry name" value="DAZAP2"/>
    <property type="match status" value="1"/>
</dbReference>
<reference evidence="12" key="1">
    <citation type="journal article" date="2008" name="Nature">
        <title>The amphioxus genome and the evolution of the chordate karyotype.</title>
        <authorList>
            <consortium name="US DOE Joint Genome Institute (JGI-PGF)"/>
            <person name="Putnam N.H."/>
            <person name="Butts T."/>
            <person name="Ferrier D.E.K."/>
            <person name="Furlong R.F."/>
            <person name="Hellsten U."/>
            <person name="Kawashima T."/>
            <person name="Robinson-Rechavi M."/>
            <person name="Shoguchi E."/>
            <person name="Terry A."/>
            <person name="Yu J.-K."/>
            <person name="Benito-Gutierrez E.L."/>
            <person name="Dubchak I."/>
            <person name="Garcia-Fernandez J."/>
            <person name="Gibson-Brown J.J."/>
            <person name="Grigoriev I.V."/>
            <person name="Horton A.C."/>
            <person name="de Jong P.J."/>
            <person name="Jurka J."/>
            <person name="Kapitonov V.V."/>
            <person name="Kohara Y."/>
            <person name="Kuroki Y."/>
            <person name="Lindquist E."/>
            <person name="Lucas S."/>
            <person name="Osoegawa K."/>
            <person name="Pennacchio L.A."/>
            <person name="Salamov A.A."/>
            <person name="Satou Y."/>
            <person name="Sauka-Spengler T."/>
            <person name="Schmutz J."/>
            <person name="Shin-I T."/>
            <person name="Toyoda A."/>
            <person name="Bronner-Fraser M."/>
            <person name="Fujiyama A."/>
            <person name="Holland L.Z."/>
            <person name="Holland P.W.H."/>
            <person name="Satoh N."/>
            <person name="Rokhsar D.S."/>
        </authorList>
    </citation>
    <scope>NUCLEOTIDE SEQUENCE [LARGE SCALE GENOMIC DNA]</scope>
    <source>
        <strain evidence="12">S238N-H82</strain>
        <tissue evidence="12">Testes</tissue>
    </source>
</reference>
<evidence type="ECO:0000256" key="11">
    <source>
        <dbReference type="SAM" id="MobiDB-lite"/>
    </source>
</evidence>
<gene>
    <name evidence="12" type="ORF">BRAFLDRAFT_122044</name>
</gene>
<evidence type="ECO:0000256" key="8">
    <source>
        <dbReference type="ARBA" id="ARBA00032174"/>
    </source>
</evidence>
<evidence type="ECO:0000256" key="5">
    <source>
        <dbReference type="ARBA" id="ARBA00022553"/>
    </source>
</evidence>
<comment type="function">
    <text evidence="10">In unstressed cells, promotes SIAH1-mediated polyubiquitination and degradation of the serine/threonine-protein kinase HIPK2, probably by acting as a loading factor that potentiates complex formation between HIPK2 and ubiquitin ligase SIAH1. In response to DNA damage, localizes to the nucleus following phosphorylation by HIPK2 and modulates the expression of a subset of TP53/p53 target genes by binding to TP53 at target gene promoters. This limits the expression of a number of cell death-mediating TP53 target genes, reducing DNA damage-induced cell death. Enhances the binding of transcription factor TCF7L2/TCF4, a Wnt signaling pathway effector, to the promoters of target genes. Plays a role in stress granule formation.</text>
</comment>
<sequence length="162" mass="17088">MTAVVMVFVKFTRDDSQHHTPPSSPTPPRARLPWLHKPPQVPGAPPPYMAHPQGQAPPPYTYQQAPTQYTGAPPMQQQYGQPPVQVAMQVPYYAPGSTVHAQGAFDSGARFSAGATPNIPPPPPGVMPNQAQLAAAQGATVVATQQKSDFFTGGSGGGYSLF</sequence>
<name>C3Z450_BRAFL</name>
<evidence type="ECO:0000256" key="3">
    <source>
        <dbReference type="ARBA" id="ARBA00014066"/>
    </source>
</evidence>
<dbReference type="AlphaFoldDB" id="C3Z450"/>
<dbReference type="GO" id="GO:0016607">
    <property type="term" value="C:nuclear speck"/>
    <property type="evidence" value="ECO:0007669"/>
    <property type="project" value="UniProtKB-SubCell"/>
</dbReference>
<feature type="region of interest" description="Disordered" evidence="11">
    <location>
        <begin position="14"/>
        <end position="78"/>
    </location>
</feature>
<evidence type="ECO:0000256" key="7">
    <source>
        <dbReference type="ARBA" id="ARBA00023242"/>
    </source>
</evidence>
<accession>C3Z450</accession>
<proteinExistence type="predicted"/>
<evidence type="ECO:0000256" key="1">
    <source>
        <dbReference type="ARBA" id="ARBA00004210"/>
    </source>
</evidence>
<evidence type="ECO:0000256" key="4">
    <source>
        <dbReference type="ARBA" id="ARBA00022490"/>
    </source>
</evidence>
<feature type="compositionally biased region" description="Pro residues" evidence="11">
    <location>
        <begin position="39"/>
        <end position="60"/>
    </location>
</feature>
<dbReference type="eggNOG" id="ENOG502QTNQ">
    <property type="taxonomic scope" value="Eukaryota"/>
</dbReference>
<dbReference type="PANTHER" id="PTHR31638:SF3">
    <property type="entry name" value="DAZ-ASSOCIATED PROTEIN 2"/>
    <property type="match status" value="1"/>
</dbReference>
<keyword evidence="4" id="KW-0963">Cytoplasm</keyword>
<protein>
    <recommendedName>
        <fullName evidence="3">DAZ-associated protein 2</fullName>
    </recommendedName>
    <alternativeName>
        <fullName evidence="8">Deleted in azoospermia-associated protein 2</fullName>
    </alternativeName>
    <alternativeName>
        <fullName evidence="9">Proline-rich transcript in brain protein</fullName>
    </alternativeName>
</protein>
<evidence type="ECO:0000256" key="9">
    <source>
        <dbReference type="ARBA" id="ARBA00034352"/>
    </source>
</evidence>
<dbReference type="PANTHER" id="PTHR31638">
    <property type="entry name" value="DAZ-ASSOCIATED PROTEIN 2"/>
    <property type="match status" value="1"/>
</dbReference>
<evidence type="ECO:0000256" key="2">
    <source>
        <dbReference type="ARBA" id="ARBA00004324"/>
    </source>
</evidence>
<evidence type="ECO:0000313" key="12">
    <source>
        <dbReference type="EMBL" id="EEN52663.1"/>
    </source>
</evidence>
<dbReference type="EMBL" id="GG666578">
    <property type="protein sequence ID" value="EEN52663.1"/>
    <property type="molecule type" value="Genomic_DNA"/>
</dbReference>
<evidence type="ECO:0000256" key="10">
    <source>
        <dbReference type="ARBA" id="ARBA00045449"/>
    </source>
</evidence>
<feature type="compositionally biased region" description="Low complexity" evidence="11">
    <location>
        <begin position="61"/>
        <end position="72"/>
    </location>
</feature>
<dbReference type="InParanoid" id="C3Z450"/>